<dbReference type="EMBL" id="MIKF01000001">
    <property type="protein sequence ID" value="RTE85255.1"/>
    <property type="molecule type" value="Genomic_DNA"/>
</dbReference>
<feature type="transmembrane region" description="Helical" evidence="2">
    <location>
        <begin position="594"/>
        <end position="621"/>
    </location>
</feature>
<keyword evidence="2" id="KW-0812">Transmembrane</keyword>
<organism evidence="3 4">
    <name type="scientific">Fusarium euwallaceae</name>
    <dbReference type="NCBI Taxonomy" id="1147111"/>
    <lineage>
        <taxon>Eukaryota</taxon>
        <taxon>Fungi</taxon>
        <taxon>Dikarya</taxon>
        <taxon>Ascomycota</taxon>
        <taxon>Pezizomycotina</taxon>
        <taxon>Sordariomycetes</taxon>
        <taxon>Hypocreomycetidae</taxon>
        <taxon>Hypocreales</taxon>
        <taxon>Nectriaceae</taxon>
        <taxon>Fusarium</taxon>
        <taxon>Fusarium solani species complex</taxon>
    </lineage>
</organism>
<dbReference type="AlphaFoldDB" id="A0A430MBB8"/>
<feature type="compositionally biased region" description="Polar residues" evidence="1">
    <location>
        <begin position="8"/>
        <end position="19"/>
    </location>
</feature>
<keyword evidence="2" id="KW-0472">Membrane</keyword>
<evidence type="ECO:0000313" key="4">
    <source>
        <dbReference type="Proteomes" id="UP000287124"/>
    </source>
</evidence>
<feature type="compositionally biased region" description="Acidic residues" evidence="1">
    <location>
        <begin position="579"/>
        <end position="588"/>
    </location>
</feature>
<gene>
    <name evidence="3" type="ORF">BHE90_000082</name>
</gene>
<feature type="region of interest" description="Disordered" evidence="1">
    <location>
        <begin position="1"/>
        <end position="21"/>
    </location>
</feature>
<sequence>MSLKAPASTLSGPSAPDTTLDSELDWSLEDDQSSPCAGVTPALIETLRSDLNGMSQMINLLGAISQTSSPRPSIQKSSRERSDALCEVKGLEIGLDLMDELEDHDRETIYEGEDALDAKEGISGPVANQGVLNHSRVSSAVPLDRKPPSERLEYINYLERLHPTTSGRAECPFCHESFDMGRHSYDIADHFWDCDVRRFKLSRIPKQSFSYYSSSGNVWFDVEEPTVFDSEQQKVSEPLQRHSKLRIAVQGQLPSAIVFLTQLRTFCDGQLTCIGPKCKGTIFFDPSWDDLKSHYARYHADFLVRDENIGHELDIDFHLTCHKRDVERLFAKARLRREEWISMDQDTREMEKARCRWHVECECSTYRRLKKMPQFGILKDLNKVFRSRYRRFHRVAADSPSPNLISFIDELREKGLKAKDLRRIGTRTFKQVIQGTAPTTLLEIFAFISLSQAMAIVMRGRGIQIDLDPGTIDYLAWRVCIEDKVSRDLYDEILLAWFHPRWKEELASGGRNQTSLSVQVAMETLVLQLMKANQTNGAFNFSAFLRLDLSLSKQAHQEWIFPSQDEHCEPNHPPVDTYPNEEEKDDPGDTGTEALISTAIFIGVYLFMIFISGLGVVLLYLSNPKQQCYILSAAGEEHVASVYDVVLAAGKLRDRILHRLRQNPRIPGLDDIVTAAEEVLDSGYAWSVSDLHILLEQAVQNHVEDPGLQSLLYTEIRHWCKEALNWVEPICERHRGGCMFVPVAV</sequence>
<name>A0A430MBB8_9HYPO</name>
<keyword evidence="4" id="KW-1185">Reference proteome</keyword>
<keyword evidence="2" id="KW-1133">Transmembrane helix</keyword>
<proteinExistence type="predicted"/>
<evidence type="ECO:0000256" key="2">
    <source>
        <dbReference type="SAM" id="Phobius"/>
    </source>
</evidence>
<evidence type="ECO:0000256" key="1">
    <source>
        <dbReference type="SAM" id="MobiDB-lite"/>
    </source>
</evidence>
<dbReference type="Proteomes" id="UP000287124">
    <property type="component" value="Unassembled WGS sequence"/>
</dbReference>
<accession>A0A430MBB8</accession>
<comment type="caution">
    <text evidence="3">The sequence shown here is derived from an EMBL/GenBank/DDBJ whole genome shotgun (WGS) entry which is preliminary data.</text>
</comment>
<protein>
    <submittedName>
        <fullName evidence="3">Uncharacterized protein</fullName>
    </submittedName>
</protein>
<evidence type="ECO:0000313" key="3">
    <source>
        <dbReference type="EMBL" id="RTE85255.1"/>
    </source>
</evidence>
<feature type="region of interest" description="Disordered" evidence="1">
    <location>
        <begin position="564"/>
        <end position="590"/>
    </location>
</feature>
<reference evidence="3 4" key="1">
    <citation type="submission" date="2017-06" db="EMBL/GenBank/DDBJ databases">
        <title>Comparative genomic analysis of Ambrosia Fusariam Clade fungi.</title>
        <authorList>
            <person name="Stajich J.E."/>
            <person name="Carrillo J."/>
            <person name="Kijimoto T."/>
            <person name="Eskalen A."/>
            <person name="O'Donnell K."/>
            <person name="Kasson M."/>
        </authorList>
    </citation>
    <scope>NUCLEOTIDE SEQUENCE [LARGE SCALE GENOMIC DNA]</scope>
    <source>
        <strain evidence="3 4">UCR1854</strain>
    </source>
</reference>